<gene>
    <name evidence="2" type="ORF">ABNW52_04995</name>
</gene>
<comment type="caution">
    <text evidence="2">The sequence shown here is derived from an EMBL/GenBank/DDBJ whole genome shotgun (WGS) entry which is preliminary data.</text>
</comment>
<dbReference type="Gene3D" id="3.10.450.50">
    <property type="match status" value="1"/>
</dbReference>
<feature type="domain" description="SnoaL-like" evidence="1">
    <location>
        <begin position="11"/>
        <end position="100"/>
    </location>
</feature>
<proteinExistence type="predicted"/>
<dbReference type="Proteomes" id="UP001433638">
    <property type="component" value="Unassembled WGS sequence"/>
</dbReference>
<dbReference type="SUPFAM" id="SSF54427">
    <property type="entry name" value="NTF2-like"/>
    <property type="match status" value="1"/>
</dbReference>
<protein>
    <submittedName>
        <fullName evidence="2">Nuclear transport factor 2 family protein</fullName>
    </submittedName>
</protein>
<dbReference type="RefSeq" id="WP_349584852.1">
    <property type="nucleotide sequence ID" value="NZ_JBEFLD010000002.1"/>
</dbReference>
<organism evidence="2 3">
    <name type="scientific">Vogesella oryzagri</name>
    <dbReference type="NCBI Taxonomy" id="3160864"/>
    <lineage>
        <taxon>Bacteria</taxon>
        <taxon>Pseudomonadati</taxon>
        <taxon>Pseudomonadota</taxon>
        <taxon>Betaproteobacteria</taxon>
        <taxon>Neisseriales</taxon>
        <taxon>Chromobacteriaceae</taxon>
        <taxon>Vogesella</taxon>
    </lineage>
</organism>
<accession>A0ABV1M2Y7</accession>
<dbReference type="Pfam" id="PF12680">
    <property type="entry name" value="SnoaL_2"/>
    <property type="match status" value="1"/>
</dbReference>
<name>A0ABV1M2Y7_9NEIS</name>
<dbReference type="InterPro" id="IPR032710">
    <property type="entry name" value="NTF2-like_dom_sf"/>
</dbReference>
<evidence type="ECO:0000313" key="3">
    <source>
        <dbReference type="Proteomes" id="UP001433638"/>
    </source>
</evidence>
<evidence type="ECO:0000259" key="1">
    <source>
        <dbReference type="Pfam" id="PF12680"/>
    </source>
</evidence>
<dbReference type="EMBL" id="JBEFLD010000002">
    <property type="protein sequence ID" value="MEQ6289970.1"/>
    <property type="molecule type" value="Genomic_DNA"/>
</dbReference>
<dbReference type="InterPro" id="IPR037401">
    <property type="entry name" value="SnoaL-like"/>
</dbReference>
<evidence type="ECO:0000313" key="2">
    <source>
        <dbReference type="EMBL" id="MEQ6289970.1"/>
    </source>
</evidence>
<reference evidence="2" key="1">
    <citation type="submission" date="2024-06" db="EMBL/GenBank/DDBJ databases">
        <title>Genome sequence of Vogesella sp. MAHUQ-64.</title>
        <authorList>
            <person name="Huq M.A."/>
        </authorList>
    </citation>
    <scope>NUCLEOTIDE SEQUENCE</scope>
    <source>
        <strain evidence="2">MAHUQ-64</strain>
    </source>
</reference>
<sequence>MNARELLTLHWQAANARDWATFATTLHPQVEYRVPQTRELLCGAEALLAFYASYPGNWTLEITRLLLDGEQAVTTTAFHVEQQTLTGIAFFTLKDGLVWRIDDWWPEDYSPPPRAVPMQRY</sequence>
<keyword evidence="3" id="KW-1185">Reference proteome</keyword>